<dbReference type="InterPro" id="IPR051180">
    <property type="entry name" value="IKK"/>
</dbReference>
<evidence type="ECO:0000256" key="5">
    <source>
        <dbReference type="ARBA" id="ARBA00022679"/>
    </source>
</evidence>
<dbReference type="AlphaFoldDB" id="A0A8K0J2D2"/>
<dbReference type="InterPro" id="IPR008271">
    <property type="entry name" value="Ser/Thr_kinase_AS"/>
</dbReference>
<evidence type="ECO:0000256" key="9">
    <source>
        <dbReference type="ARBA" id="ARBA00048789"/>
    </source>
</evidence>
<keyword evidence="4 11" id="KW-0723">Serine/threonine-protein kinase</keyword>
<dbReference type="GO" id="GO:0004674">
    <property type="term" value="F:protein serine/threonine kinase activity"/>
    <property type="evidence" value="ECO:0007669"/>
    <property type="project" value="UniProtKB-KW"/>
</dbReference>
<dbReference type="InterPro" id="IPR017441">
    <property type="entry name" value="Protein_kinase_ATP_BS"/>
</dbReference>
<gene>
    <name evidence="13" type="ORF">E4U42_006952</name>
</gene>
<dbReference type="InterPro" id="IPR011009">
    <property type="entry name" value="Kinase-like_dom_sf"/>
</dbReference>
<dbReference type="PANTHER" id="PTHR22969">
    <property type="entry name" value="IKB KINASE"/>
    <property type="match status" value="1"/>
</dbReference>
<dbReference type="GO" id="GO:0045944">
    <property type="term" value="P:positive regulation of transcription by RNA polymerase II"/>
    <property type="evidence" value="ECO:0007669"/>
    <property type="project" value="TreeGrafter"/>
</dbReference>
<organism evidence="13 14">
    <name type="scientific">Claviceps africana</name>
    <dbReference type="NCBI Taxonomy" id="83212"/>
    <lineage>
        <taxon>Eukaryota</taxon>
        <taxon>Fungi</taxon>
        <taxon>Dikarya</taxon>
        <taxon>Ascomycota</taxon>
        <taxon>Pezizomycotina</taxon>
        <taxon>Sordariomycetes</taxon>
        <taxon>Hypocreomycetidae</taxon>
        <taxon>Hypocreales</taxon>
        <taxon>Clavicipitaceae</taxon>
        <taxon>Claviceps</taxon>
    </lineage>
</organism>
<dbReference type="EMBL" id="SRPY01000757">
    <property type="protein sequence ID" value="KAG5918198.1"/>
    <property type="molecule type" value="Genomic_DNA"/>
</dbReference>
<accession>A0A8K0J2D2</accession>
<dbReference type="InterPro" id="IPR000719">
    <property type="entry name" value="Prot_kinase_dom"/>
</dbReference>
<comment type="catalytic activity">
    <reaction evidence="9">
        <text>L-seryl-[I-kappa-B protein] + ATP = O-phospho-L-seryl-[I-kappa-B protein] + ADP + H(+)</text>
        <dbReference type="Rhea" id="RHEA:19073"/>
        <dbReference type="Rhea" id="RHEA-COMP:13698"/>
        <dbReference type="Rhea" id="RHEA-COMP:13699"/>
        <dbReference type="ChEBI" id="CHEBI:15378"/>
        <dbReference type="ChEBI" id="CHEBI:29999"/>
        <dbReference type="ChEBI" id="CHEBI:30616"/>
        <dbReference type="ChEBI" id="CHEBI:83421"/>
        <dbReference type="ChEBI" id="CHEBI:456216"/>
        <dbReference type="EC" id="2.7.11.10"/>
    </reaction>
</comment>
<reference evidence="13" key="1">
    <citation type="journal article" date="2020" name="bioRxiv">
        <title>Whole genome comparisons of ergot fungi reveals the divergence and evolution of species within the genus Claviceps are the result of varying mechanisms driving genome evolution and host range expansion.</title>
        <authorList>
            <person name="Wyka S.A."/>
            <person name="Mondo S.J."/>
            <person name="Liu M."/>
            <person name="Dettman J."/>
            <person name="Nalam V."/>
            <person name="Broders K.D."/>
        </authorList>
    </citation>
    <scope>NUCLEOTIDE SEQUENCE</scope>
    <source>
        <strain evidence="13">CCC 489</strain>
    </source>
</reference>
<dbReference type="OrthoDB" id="10252171at2759"/>
<evidence type="ECO:0000313" key="13">
    <source>
        <dbReference type="EMBL" id="KAG5918198.1"/>
    </source>
</evidence>
<comment type="subcellular location">
    <subcellularLocation>
        <location evidence="1">Cytoplasm</location>
    </subcellularLocation>
</comment>
<dbReference type="PROSITE" id="PS50011">
    <property type="entry name" value="PROTEIN_KINASE_DOM"/>
    <property type="match status" value="1"/>
</dbReference>
<proteinExistence type="inferred from homology"/>
<comment type="similarity">
    <text evidence="11">Belongs to the protein kinase superfamily.</text>
</comment>
<evidence type="ECO:0000256" key="11">
    <source>
        <dbReference type="RuleBase" id="RU000304"/>
    </source>
</evidence>
<dbReference type="PROSITE" id="PS00108">
    <property type="entry name" value="PROTEIN_KINASE_ST"/>
    <property type="match status" value="1"/>
</dbReference>
<dbReference type="GO" id="GO:0005524">
    <property type="term" value="F:ATP binding"/>
    <property type="evidence" value="ECO:0007669"/>
    <property type="project" value="UniProtKB-UniRule"/>
</dbReference>
<comment type="caution">
    <text evidence="13">The sequence shown here is derived from an EMBL/GenBank/DDBJ whole genome shotgun (WGS) entry which is preliminary data.</text>
</comment>
<feature type="domain" description="Protein kinase" evidence="12">
    <location>
        <begin position="135"/>
        <end position="394"/>
    </location>
</feature>
<protein>
    <recommendedName>
        <fullName evidence="2">IkappaB kinase</fullName>
        <ecNumber evidence="2">2.7.11.10</ecNumber>
    </recommendedName>
</protein>
<evidence type="ECO:0000256" key="6">
    <source>
        <dbReference type="ARBA" id="ARBA00022741"/>
    </source>
</evidence>
<dbReference type="Gene3D" id="1.10.510.10">
    <property type="entry name" value="Transferase(Phosphotransferase) domain 1"/>
    <property type="match status" value="1"/>
</dbReference>
<keyword evidence="14" id="KW-1185">Reference proteome</keyword>
<dbReference type="Proteomes" id="UP000811619">
    <property type="component" value="Unassembled WGS sequence"/>
</dbReference>
<keyword evidence="6 10" id="KW-0547">Nucleotide-binding</keyword>
<keyword evidence="7" id="KW-0418">Kinase</keyword>
<dbReference type="SUPFAM" id="SSF56112">
    <property type="entry name" value="Protein kinase-like (PK-like)"/>
    <property type="match status" value="1"/>
</dbReference>
<keyword evidence="8 10" id="KW-0067">ATP-binding</keyword>
<sequence>MCRASAIVIAPSPFENNFHDCSSYRPVLRDLSSSHGTVVEYDGEGGGIRKFFRWILGGHEAVDATKKIVITIAKGLRFKVKLFKHGRTEHWDTYNVQNCFHSPIATVEDSLDALDLPEPTKLVNGSVTSDIRDPILIKHSLGSGGFGEVEHVWDVSSGEEYALKQPLEIKIRKREVDEQAWEREAYILGKISHDNIVKFLGATFDPFPQLRLEFCPLGSLEQANLELSGEENVQILGQGLSALAYLRGLEPRIVHRDLKPDNILIKRRGQDGIHIKLSDFGLSHEKSDLTTLCGTRRYMAPEIHYESIHRWADCREQNWRYTWTVDIWSLGVLVWECAFDLPSNRGRGADYNWCQPEKRLSAKQCYDLLCKELEKQALEDERPLQVVGQSHDQDSNGYGRDRDDKTVIPATVYCSLKRSASCAEASCEQDSDGDGRDSENETVIPAKFEAFRVLCRGSMRRGANAKVLVDLESPSASASLHKVEH</sequence>
<evidence type="ECO:0000256" key="10">
    <source>
        <dbReference type="PROSITE-ProRule" id="PRU10141"/>
    </source>
</evidence>
<evidence type="ECO:0000256" key="7">
    <source>
        <dbReference type="ARBA" id="ARBA00022777"/>
    </source>
</evidence>
<dbReference type="PROSITE" id="PS00107">
    <property type="entry name" value="PROTEIN_KINASE_ATP"/>
    <property type="match status" value="1"/>
</dbReference>
<dbReference type="SMART" id="SM00220">
    <property type="entry name" value="S_TKc"/>
    <property type="match status" value="1"/>
</dbReference>
<evidence type="ECO:0000256" key="3">
    <source>
        <dbReference type="ARBA" id="ARBA00022490"/>
    </source>
</evidence>
<evidence type="ECO:0000256" key="1">
    <source>
        <dbReference type="ARBA" id="ARBA00004496"/>
    </source>
</evidence>
<dbReference type="Pfam" id="PF00069">
    <property type="entry name" value="Pkinase"/>
    <property type="match status" value="1"/>
</dbReference>
<keyword evidence="3" id="KW-0963">Cytoplasm</keyword>
<evidence type="ECO:0000256" key="8">
    <source>
        <dbReference type="ARBA" id="ARBA00022840"/>
    </source>
</evidence>
<keyword evidence="5" id="KW-0808">Transferase</keyword>
<evidence type="ECO:0000313" key="14">
    <source>
        <dbReference type="Proteomes" id="UP000811619"/>
    </source>
</evidence>
<dbReference type="EC" id="2.7.11.10" evidence="2"/>
<evidence type="ECO:0000256" key="2">
    <source>
        <dbReference type="ARBA" id="ARBA00012442"/>
    </source>
</evidence>
<evidence type="ECO:0000256" key="4">
    <source>
        <dbReference type="ARBA" id="ARBA00022527"/>
    </source>
</evidence>
<evidence type="ECO:0000259" key="12">
    <source>
        <dbReference type="PROSITE" id="PS50011"/>
    </source>
</evidence>
<name>A0A8K0J2D2_9HYPO</name>
<dbReference type="GO" id="GO:0005737">
    <property type="term" value="C:cytoplasm"/>
    <property type="evidence" value="ECO:0007669"/>
    <property type="project" value="UniProtKB-SubCell"/>
</dbReference>
<dbReference type="PANTHER" id="PTHR22969:SF17">
    <property type="entry name" value="INHIBITOR OF NUCLEAR FACTOR KAPPA-B KINASE SUBUNIT BETA"/>
    <property type="match status" value="1"/>
</dbReference>
<feature type="binding site" evidence="10">
    <location>
        <position position="164"/>
    </location>
    <ligand>
        <name>ATP</name>
        <dbReference type="ChEBI" id="CHEBI:30616"/>
    </ligand>
</feature>
<dbReference type="GO" id="GO:0033209">
    <property type="term" value="P:tumor necrosis factor-mediated signaling pathway"/>
    <property type="evidence" value="ECO:0007669"/>
    <property type="project" value="TreeGrafter"/>
</dbReference>